<dbReference type="AlphaFoldDB" id="A0A2T9Y488"/>
<keyword evidence="15" id="KW-0676">Redox-active center</keyword>
<dbReference type="GO" id="GO:0071949">
    <property type="term" value="F:FAD binding"/>
    <property type="evidence" value="ECO:0007669"/>
    <property type="project" value="InterPro"/>
</dbReference>
<dbReference type="GO" id="GO:0034975">
    <property type="term" value="P:protein folding in endoplasmic reticulum"/>
    <property type="evidence" value="ECO:0007669"/>
    <property type="project" value="InterPro"/>
</dbReference>
<evidence type="ECO:0000256" key="7">
    <source>
        <dbReference type="ARBA" id="ARBA00022729"/>
    </source>
</evidence>
<dbReference type="STRING" id="61424.A0A2T9Y488"/>
<protein>
    <recommendedName>
        <fullName evidence="19">Endoplasmic reticulum oxidoreductin 1</fullName>
    </recommendedName>
</protein>
<evidence type="ECO:0000256" key="16">
    <source>
        <dbReference type="SAM" id="MobiDB-lite"/>
    </source>
</evidence>
<keyword evidence="14" id="KW-0325">Glycoprotein</keyword>
<comment type="subcellular location">
    <subcellularLocation>
        <location evidence="2">Endoplasmic reticulum membrane</location>
        <topology evidence="2">Peripheral membrane protein</topology>
        <orientation evidence="2">Lumenal side</orientation>
    </subcellularLocation>
</comment>
<keyword evidence="9" id="KW-0274">FAD</keyword>
<keyword evidence="8" id="KW-0256">Endoplasmic reticulum</keyword>
<dbReference type="Proteomes" id="UP000245699">
    <property type="component" value="Unassembled WGS sequence"/>
</dbReference>
<reference evidence="17 18" key="1">
    <citation type="journal article" date="2018" name="MBio">
        <title>Comparative Genomics Reveals the Core Gene Toolbox for the Fungus-Insect Symbiosis.</title>
        <authorList>
            <person name="Wang Y."/>
            <person name="Stata M."/>
            <person name="Wang W."/>
            <person name="Stajich J.E."/>
            <person name="White M.M."/>
            <person name="Moncalvo J.M."/>
        </authorList>
    </citation>
    <scope>NUCLEOTIDE SEQUENCE [LARGE SCALE GENOMIC DNA]</scope>
    <source>
        <strain evidence="17 18">AUS-77-4</strain>
    </source>
</reference>
<accession>A0A2T9Y488</accession>
<evidence type="ECO:0000256" key="9">
    <source>
        <dbReference type="ARBA" id="ARBA00022827"/>
    </source>
</evidence>
<evidence type="ECO:0000256" key="8">
    <source>
        <dbReference type="ARBA" id="ARBA00022824"/>
    </source>
</evidence>
<comment type="caution">
    <text evidence="17">The sequence shown here is derived from an EMBL/GenBank/DDBJ whole genome shotgun (WGS) entry which is preliminary data.</text>
</comment>
<keyword evidence="11" id="KW-0560">Oxidoreductase</keyword>
<evidence type="ECO:0000256" key="11">
    <source>
        <dbReference type="ARBA" id="ARBA00023002"/>
    </source>
</evidence>
<dbReference type="GO" id="GO:0016972">
    <property type="term" value="F:thiol oxidase activity"/>
    <property type="evidence" value="ECO:0007669"/>
    <property type="project" value="InterPro"/>
</dbReference>
<evidence type="ECO:0008006" key="19">
    <source>
        <dbReference type="Google" id="ProtNLM"/>
    </source>
</evidence>
<evidence type="ECO:0000256" key="1">
    <source>
        <dbReference type="ARBA" id="ARBA00001974"/>
    </source>
</evidence>
<evidence type="ECO:0000256" key="3">
    <source>
        <dbReference type="ARBA" id="ARBA00008277"/>
    </source>
</evidence>
<dbReference type="InterPro" id="IPR007266">
    <property type="entry name" value="Ero1"/>
</dbReference>
<name>A0A2T9Y488_9FUNG</name>
<evidence type="ECO:0000256" key="5">
    <source>
        <dbReference type="ARBA" id="ARBA00022448"/>
    </source>
</evidence>
<keyword evidence="5" id="KW-0813">Transport</keyword>
<dbReference type="GO" id="GO:0015035">
    <property type="term" value="F:protein-disulfide reductase activity"/>
    <property type="evidence" value="ECO:0007669"/>
    <property type="project" value="InterPro"/>
</dbReference>
<proteinExistence type="inferred from homology"/>
<dbReference type="OrthoDB" id="269384at2759"/>
<evidence type="ECO:0000313" key="18">
    <source>
        <dbReference type="Proteomes" id="UP000245699"/>
    </source>
</evidence>
<keyword evidence="18" id="KW-1185">Reference proteome</keyword>
<dbReference type="Pfam" id="PF04137">
    <property type="entry name" value="ERO1"/>
    <property type="match status" value="1"/>
</dbReference>
<comment type="cofactor">
    <cofactor evidence="1">
        <name>FAD</name>
        <dbReference type="ChEBI" id="CHEBI:57692"/>
    </cofactor>
</comment>
<comment type="subunit">
    <text evidence="4">May function both as a monomer and a homodimer.</text>
</comment>
<feature type="region of interest" description="Disordered" evidence="16">
    <location>
        <begin position="1"/>
        <end position="24"/>
    </location>
</feature>
<evidence type="ECO:0000256" key="15">
    <source>
        <dbReference type="ARBA" id="ARBA00023284"/>
    </source>
</evidence>
<dbReference type="PANTHER" id="PTHR12613">
    <property type="entry name" value="ERO1-RELATED"/>
    <property type="match status" value="1"/>
</dbReference>
<evidence type="ECO:0000313" key="17">
    <source>
        <dbReference type="EMBL" id="PVU87166.1"/>
    </source>
</evidence>
<dbReference type="EMBL" id="MBFT01000793">
    <property type="protein sequence ID" value="PVU87166.1"/>
    <property type="molecule type" value="Genomic_DNA"/>
</dbReference>
<gene>
    <name evidence="17" type="ORF">BB559_006211</name>
</gene>
<evidence type="ECO:0000256" key="6">
    <source>
        <dbReference type="ARBA" id="ARBA00022630"/>
    </source>
</evidence>
<evidence type="ECO:0000256" key="12">
    <source>
        <dbReference type="ARBA" id="ARBA00023136"/>
    </source>
</evidence>
<evidence type="ECO:0000256" key="2">
    <source>
        <dbReference type="ARBA" id="ARBA00004367"/>
    </source>
</evidence>
<keyword evidence="7" id="KW-0732">Signal</keyword>
<keyword evidence="6" id="KW-0285">Flavoprotein</keyword>
<dbReference type="SUPFAM" id="SSF110019">
    <property type="entry name" value="ERO1-like"/>
    <property type="match status" value="1"/>
</dbReference>
<sequence>MENGASARSPSNKNFTPETPIKSVRNETLQRCAMPESSSAPKPYYNLMVSSNLNKASPKPAGKHNIRFSTLTKVILLSLATLVVVWTVDVKILHSSHEEKTPTPVSPNVNFMVQVLQKTGGKNICLPEGLIKGTTMDFEQVEAESRKISKVLNKLVKTDFFRKIKVDLRKECVFWKNEDFCYQKGCMVEELEQSSIPQKWYSKKSEISYLNPMFQQPSRTKKQEFSFRDFSIVNDESEDGVWLDLVENPEKFTGYAGPAANQIWLTIYQHNCFGVSPFIQDTASGWGDQQTGTDKSKSPFVYPPTYKEGLGTFLENLAEEQRGLTLIKNVPQELRLFYSTVSGLHASTSTHICYDHFDQKLNKWSPNLGCFIARIGSFPERLHNIYHNYVLVLRAIQKMSPYLKAYDYSIGDETKDKETKKLVNQLLRTISRVEQPFIEDCLFRSKHTNHLLEDFKTNFRNISRIMDCTGCEKCRLWGKTQVLGLGTSLKVLFSYSDKELNNPDLVDIKRNEIVALVATFNQFSQSLRNIEHFRNMYQDFLNHYKDEL</sequence>
<evidence type="ECO:0000256" key="14">
    <source>
        <dbReference type="ARBA" id="ARBA00023180"/>
    </source>
</evidence>
<dbReference type="InterPro" id="IPR037192">
    <property type="entry name" value="ERO1-like_sf"/>
</dbReference>
<dbReference type="PANTHER" id="PTHR12613:SF0">
    <property type="entry name" value="ERO1-LIKE PROTEIN"/>
    <property type="match status" value="1"/>
</dbReference>
<keyword evidence="13" id="KW-1015">Disulfide bond</keyword>
<organism evidence="17 18">
    <name type="scientific">Furculomyces boomerangus</name>
    <dbReference type="NCBI Taxonomy" id="61424"/>
    <lineage>
        <taxon>Eukaryota</taxon>
        <taxon>Fungi</taxon>
        <taxon>Fungi incertae sedis</taxon>
        <taxon>Zoopagomycota</taxon>
        <taxon>Kickxellomycotina</taxon>
        <taxon>Harpellomycetes</taxon>
        <taxon>Harpellales</taxon>
        <taxon>Harpellaceae</taxon>
        <taxon>Furculomyces</taxon>
    </lineage>
</organism>
<keyword evidence="12" id="KW-0472">Membrane</keyword>
<comment type="similarity">
    <text evidence="3">Belongs to the EROs family.</text>
</comment>
<evidence type="ECO:0000256" key="4">
    <source>
        <dbReference type="ARBA" id="ARBA00011802"/>
    </source>
</evidence>
<evidence type="ECO:0000256" key="13">
    <source>
        <dbReference type="ARBA" id="ARBA00023157"/>
    </source>
</evidence>
<dbReference type="GO" id="GO:0005789">
    <property type="term" value="C:endoplasmic reticulum membrane"/>
    <property type="evidence" value="ECO:0007669"/>
    <property type="project" value="UniProtKB-SubCell"/>
</dbReference>
<keyword evidence="10" id="KW-0249">Electron transport</keyword>
<evidence type="ECO:0000256" key="10">
    <source>
        <dbReference type="ARBA" id="ARBA00022982"/>
    </source>
</evidence>
<feature type="compositionally biased region" description="Polar residues" evidence="16">
    <location>
        <begin position="1"/>
        <end position="17"/>
    </location>
</feature>